<organism evidence="3">
    <name type="scientific">Colletotrichum graminicola (strain M1.001 / M2 / FGSC 10212)</name>
    <name type="common">Maize anthracnose fungus</name>
    <name type="synonym">Glomerella graminicola</name>
    <dbReference type="NCBI Taxonomy" id="645133"/>
    <lineage>
        <taxon>Eukaryota</taxon>
        <taxon>Fungi</taxon>
        <taxon>Dikarya</taxon>
        <taxon>Ascomycota</taxon>
        <taxon>Pezizomycotina</taxon>
        <taxon>Sordariomycetes</taxon>
        <taxon>Hypocreomycetidae</taxon>
        <taxon>Glomerellales</taxon>
        <taxon>Glomerellaceae</taxon>
        <taxon>Colletotrichum</taxon>
        <taxon>Colletotrichum graminicola species complex</taxon>
    </lineage>
</organism>
<sequence length="103" mass="10362">MSSNIPQQGSVSTNPLAANTETSSEACAQRDARIQTFLSDQSLRLVHGTVATQQRSSSPAAAAVASIDQLGLSSNGAGAGCATGKSVDAVPLALRGTGSQFEK</sequence>
<proteinExistence type="predicted"/>
<dbReference type="eggNOG" id="ENOG502T4NY">
    <property type="taxonomic scope" value="Eukaryota"/>
</dbReference>
<evidence type="ECO:0000313" key="3">
    <source>
        <dbReference type="Proteomes" id="UP000008782"/>
    </source>
</evidence>
<reference evidence="3" key="1">
    <citation type="journal article" date="2012" name="Nat. Genet.">
        <title>Lifestyle transitions in plant pathogenic Colletotrichum fungi deciphered by genome and transcriptome analyses.</title>
        <authorList>
            <person name="O'Connell R.J."/>
            <person name="Thon M.R."/>
            <person name="Hacquard S."/>
            <person name="Amyotte S.G."/>
            <person name="Kleemann J."/>
            <person name="Torres M.F."/>
            <person name="Damm U."/>
            <person name="Buiate E.A."/>
            <person name="Epstein L."/>
            <person name="Alkan N."/>
            <person name="Altmueller J."/>
            <person name="Alvarado-Balderrama L."/>
            <person name="Bauser C.A."/>
            <person name="Becker C."/>
            <person name="Birren B.W."/>
            <person name="Chen Z."/>
            <person name="Choi J."/>
            <person name="Crouch J.A."/>
            <person name="Duvick J.P."/>
            <person name="Farman M.A."/>
            <person name="Gan P."/>
            <person name="Heiman D."/>
            <person name="Henrissat B."/>
            <person name="Howard R.J."/>
            <person name="Kabbage M."/>
            <person name="Koch C."/>
            <person name="Kracher B."/>
            <person name="Kubo Y."/>
            <person name="Law A.D."/>
            <person name="Lebrun M.-H."/>
            <person name="Lee Y.-H."/>
            <person name="Miyara I."/>
            <person name="Moore N."/>
            <person name="Neumann U."/>
            <person name="Nordstroem K."/>
            <person name="Panaccione D.G."/>
            <person name="Panstruga R."/>
            <person name="Place M."/>
            <person name="Proctor R.H."/>
            <person name="Prusky D."/>
            <person name="Rech G."/>
            <person name="Reinhardt R."/>
            <person name="Rollins J.A."/>
            <person name="Rounsley S."/>
            <person name="Schardl C.L."/>
            <person name="Schwartz D.C."/>
            <person name="Shenoy N."/>
            <person name="Shirasu K."/>
            <person name="Sikhakolli U.R."/>
            <person name="Stueber K."/>
            <person name="Sukno S.A."/>
            <person name="Sweigard J.A."/>
            <person name="Takano Y."/>
            <person name="Takahara H."/>
            <person name="Trail F."/>
            <person name="van der Does H.C."/>
            <person name="Voll L.M."/>
            <person name="Will I."/>
            <person name="Young S."/>
            <person name="Zeng Q."/>
            <person name="Zhang J."/>
            <person name="Zhou S."/>
            <person name="Dickman M.B."/>
            <person name="Schulze-Lefert P."/>
            <person name="Ver Loren van Themaat E."/>
            <person name="Ma L.-J."/>
            <person name="Vaillancourt L.J."/>
        </authorList>
    </citation>
    <scope>NUCLEOTIDE SEQUENCE [LARGE SCALE GENOMIC DNA]</scope>
    <source>
        <strain evidence="3">M1.001 / M2 / FGSC 10212</strain>
    </source>
</reference>
<evidence type="ECO:0000256" key="1">
    <source>
        <dbReference type="SAM" id="MobiDB-lite"/>
    </source>
</evidence>
<name>E3QLI1_COLGM</name>
<dbReference type="OrthoDB" id="4850442at2759"/>
<dbReference type="RefSeq" id="XP_008095739.1">
    <property type="nucleotide sequence ID" value="XM_008097548.1"/>
</dbReference>
<feature type="region of interest" description="Disordered" evidence="1">
    <location>
        <begin position="1"/>
        <end position="25"/>
    </location>
</feature>
<evidence type="ECO:0000313" key="2">
    <source>
        <dbReference type="EMBL" id="EFQ31719.1"/>
    </source>
</evidence>
<dbReference type="HOGENOM" id="CLU_2399547_0_0_1"/>
<protein>
    <submittedName>
        <fullName evidence="2">Uncharacterized protein</fullName>
    </submittedName>
</protein>
<gene>
    <name evidence="2" type="ORF">GLRG_06694</name>
</gene>
<keyword evidence="3" id="KW-1185">Reference proteome</keyword>
<dbReference type="AlphaFoldDB" id="E3QLI1"/>
<dbReference type="EMBL" id="GG697357">
    <property type="protein sequence ID" value="EFQ31719.1"/>
    <property type="molecule type" value="Genomic_DNA"/>
</dbReference>
<accession>E3QLI1</accession>
<dbReference type="Proteomes" id="UP000008782">
    <property type="component" value="Unassembled WGS sequence"/>
</dbReference>
<dbReference type="VEuPathDB" id="FungiDB:GLRG_06694"/>
<dbReference type="GeneID" id="24412059"/>